<evidence type="ECO:0000259" key="4">
    <source>
        <dbReference type="PROSITE" id="PS51387"/>
    </source>
</evidence>
<dbReference type="Gene3D" id="3.30.465.10">
    <property type="match status" value="1"/>
</dbReference>
<accession>A0A0F9CIA3</accession>
<dbReference type="InterPro" id="IPR016166">
    <property type="entry name" value="FAD-bd_PCMH"/>
</dbReference>
<dbReference type="SUPFAM" id="SSF55447">
    <property type="entry name" value="CO dehydrogenase flavoprotein C-terminal domain-like"/>
    <property type="match status" value="1"/>
</dbReference>
<evidence type="ECO:0000256" key="3">
    <source>
        <dbReference type="ARBA" id="ARBA00023002"/>
    </source>
</evidence>
<feature type="domain" description="FAD-binding PCMH-type" evidence="4">
    <location>
        <begin position="1"/>
        <end position="114"/>
    </location>
</feature>
<sequence>FSERDGLRIGATVTMTEAAESAPVRERYRALADGAEIVGSIQTMNMATIGGNVCNAAPSADTAPPLLTYEAVAVIAGPKGERDVPIEKFWLGPNQTALQQGELLRELRLPAPPPNTGGVYVRQTPRKQMDIAVVGVAVLLTLGQGDRIKRARIALAAVAPTPIRARKAEAGLEGKAASKALFAQAAETATSEASPIGDVRGSAEFRRHLVRVTTERCLQEAAQRARAS</sequence>
<comment type="caution">
    <text evidence="5">The sequence shown here is derived from an EMBL/GenBank/DDBJ whole genome shotgun (WGS) entry which is preliminary data.</text>
</comment>
<gene>
    <name evidence="5" type="ORF">LCGC14_2319680</name>
</gene>
<keyword evidence="1" id="KW-0285">Flavoprotein</keyword>
<dbReference type="InterPro" id="IPR036683">
    <property type="entry name" value="CO_DH_flav_C_dom_sf"/>
</dbReference>
<dbReference type="InterPro" id="IPR002346">
    <property type="entry name" value="Mopterin_DH_FAD-bd"/>
</dbReference>
<organism evidence="5">
    <name type="scientific">marine sediment metagenome</name>
    <dbReference type="NCBI Taxonomy" id="412755"/>
    <lineage>
        <taxon>unclassified sequences</taxon>
        <taxon>metagenomes</taxon>
        <taxon>ecological metagenomes</taxon>
    </lineage>
</organism>
<dbReference type="InterPro" id="IPR016169">
    <property type="entry name" value="FAD-bd_PCMH_sub2"/>
</dbReference>
<protein>
    <recommendedName>
        <fullName evidence="4">FAD-binding PCMH-type domain-containing protein</fullName>
    </recommendedName>
</protein>
<dbReference type="PROSITE" id="PS51387">
    <property type="entry name" value="FAD_PCMH"/>
    <property type="match status" value="1"/>
</dbReference>
<dbReference type="PANTHER" id="PTHR42659">
    <property type="entry name" value="XANTHINE DEHYDROGENASE SUBUNIT C-RELATED"/>
    <property type="match status" value="1"/>
</dbReference>
<dbReference type="SMART" id="SM01092">
    <property type="entry name" value="CO_deh_flav_C"/>
    <property type="match status" value="1"/>
</dbReference>
<proteinExistence type="predicted"/>
<reference evidence="5" key="1">
    <citation type="journal article" date="2015" name="Nature">
        <title>Complex archaea that bridge the gap between prokaryotes and eukaryotes.</title>
        <authorList>
            <person name="Spang A."/>
            <person name="Saw J.H."/>
            <person name="Jorgensen S.L."/>
            <person name="Zaremba-Niedzwiedzka K."/>
            <person name="Martijn J."/>
            <person name="Lind A.E."/>
            <person name="van Eijk R."/>
            <person name="Schleper C."/>
            <person name="Guy L."/>
            <person name="Ettema T.J."/>
        </authorList>
    </citation>
    <scope>NUCLEOTIDE SEQUENCE</scope>
</reference>
<dbReference type="SUPFAM" id="SSF56176">
    <property type="entry name" value="FAD-binding/transporter-associated domain-like"/>
    <property type="match status" value="1"/>
</dbReference>
<keyword evidence="3" id="KW-0560">Oxidoreductase</keyword>
<dbReference type="GO" id="GO:0071949">
    <property type="term" value="F:FAD binding"/>
    <property type="evidence" value="ECO:0007669"/>
    <property type="project" value="InterPro"/>
</dbReference>
<evidence type="ECO:0000313" key="5">
    <source>
        <dbReference type="EMBL" id="KKL49023.1"/>
    </source>
</evidence>
<dbReference type="PANTHER" id="PTHR42659:SF2">
    <property type="entry name" value="XANTHINE DEHYDROGENASE SUBUNIT C-RELATED"/>
    <property type="match status" value="1"/>
</dbReference>
<dbReference type="Pfam" id="PF00941">
    <property type="entry name" value="FAD_binding_5"/>
    <property type="match status" value="1"/>
</dbReference>
<evidence type="ECO:0000256" key="2">
    <source>
        <dbReference type="ARBA" id="ARBA00022827"/>
    </source>
</evidence>
<keyword evidence="2" id="KW-0274">FAD</keyword>
<feature type="non-terminal residue" evidence="5">
    <location>
        <position position="1"/>
    </location>
</feature>
<dbReference type="InterPro" id="IPR051312">
    <property type="entry name" value="Diverse_Substr_Oxidored"/>
</dbReference>
<dbReference type="InterPro" id="IPR005107">
    <property type="entry name" value="CO_DH_flav_C"/>
</dbReference>
<dbReference type="GO" id="GO:0016491">
    <property type="term" value="F:oxidoreductase activity"/>
    <property type="evidence" value="ECO:0007669"/>
    <property type="project" value="UniProtKB-KW"/>
</dbReference>
<evidence type="ECO:0000256" key="1">
    <source>
        <dbReference type="ARBA" id="ARBA00022630"/>
    </source>
</evidence>
<name>A0A0F9CIA3_9ZZZZ</name>
<dbReference type="InterPro" id="IPR036318">
    <property type="entry name" value="FAD-bd_PCMH-like_sf"/>
</dbReference>
<dbReference type="Gene3D" id="3.30.390.50">
    <property type="entry name" value="CO dehydrogenase flavoprotein, C-terminal domain"/>
    <property type="match status" value="1"/>
</dbReference>
<dbReference type="EMBL" id="LAZR01033112">
    <property type="protein sequence ID" value="KKL49023.1"/>
    <property type="molecule type" value="Genomic_DNA"/>
</dbReference>
<dbReference type="AlphaFoldDB" id="A0A0F9CIA3"/>
<dbReference type="Pfam" id="PF03450">
    <property type="entry name" value="CO_deh_flav_C"/>
    <property type="match status" value="1"/>
</dbReference>